<evidence type="ECO:0008006" key="4">
    <source>
        <dbReference type="Google" id="ProtNLM"/>
    </source>
</evidence>
<dbReference type="SUPFAM" id="SSF48452">
    <property type="entry name" value="TPR-like"/>
    <property type="match status" value="1"/>
</dbReference>
<gene>
    <name evidence="2" type="ORF">DESUT3_15640</name>
</gene>
<keyword evidence="1" id="KW-1133">Transmembrane helix</keyword>
<keyword evidence="1" id="KW-0812">Transmembrane</keyword>
<accession>A0ABN6DWU4</accession>
<name>A0ABN6DWU4_9BACT</name>
<reference evidence="2 3" key="2">
    <citation type="journal article" date="2021" name="Int. J. Syst. Evol. Microbiol.">
        <title>Isolation and Polyphasic Characterization of Desulfuromonas versatilis sp. Nov., an Electrogenic Bacteria Capable of Versatile Metabolism Isolated from a Graphene Oxide-Reducing Enrichment Culture.</title>
        <authorList>
            <person name="Xie L."/>
            <person name="Yoshida N."/>
            <person name="Ishii S."/>
            <person name="Meng L."/>
        </authorList>
    </citation>
    <scope>NUCLEOTIDE SEQUENCE [LARGE SCALE GENOMIC DNA]</scope>
    <source>
        <strain evidence="2 3">NIT-T3</strain>
    </source>
</reference>
<protein>
    <recommendedName>
        <fullName evidence="4">Tetratricopeptide repeat protein</fullName>
    </recommendedName>
</protein>
<dbReference type="EMBL" id="AP024355">
    <property type="protein sequence ID" value="BCR04495.1"/>
    <property type="molecule type" value="Genomic_DNA"/>
</dbReference>
<evidence type="ECO:0000256" key="1">
    <source>
        <dbReference type="SAM" id="Phobius"/>
    </source>
</evidence>
<dbReference type="Proteomes" id="UP001319827">
    <property type="component" value="Chromosome"/>
</dbReference>
<reference evidence="2 3" key="1">
    <citation type="journal article" date="2016" name="C (Basel)">
        <title>Selective Growth of and Electricity Production by Marine Exoelectrogenic Bacteria in Self-Aggregated Hydrogel of Microbially Reduced Graphene Oxide.</title>
        <authorList>
            <person name="Yoshida N."/>
            <person name="Goto Y."/>
            <person name="Miyata Y."/>
        </authorList>
    </citation>
    <scope>NUCLEOTIDE SEQUENCE [LARGE SCALE GENOMIC DNA]</scope>
    <source>
        <strain evidence="2 3">NIT-T3</strain>
    </source>
</reference>
<organism evidence="2 3">
    <name type="scientific">Desulfuromonas versatilis</name>
    <dbReference type="NCBI Taxonomy" id="2802975"/>
    <lineage>
        <taxon>Bacteria</taxon>
        <taxon>Pseudomonadati</taxon>
        <taxon>Thermodesulfobacteriota</taxon>
        <taxon>Desulfuromonadia</taxon>
        <taxon>Desulfuromonadales</taxon>
        <taxon>Desulfuromonadaceae</taxon>
        <taxon>Desulfuromonas</taxon>
    </lineage>
</organism>
<sequence>MLNLVISLAISIVFTLALNYFAGIDILYASVGSMLVFAIVYLVMTRLTMKKVGALMEIAQRDLQAGRTEKAVKTLEGGYKYGNWQFYVKSQIDSQIGTILYLKRDFNQAFDYLQKGFVRHWVAMGMLAICYMKKQKTSKMIETFDKACAGARKEPLIWNLYAFCLEKVGEKDKGIEVLEKGLKKTGGDERLKENLEALKEGRRMKMKGYGDLWYQFHLEKPGNLIKQQTKAMQGRRKIVRR</sequence>
<feature type="transmembrane region" description="Helical" evidence="1">
    <location>
        <begin position="27"/>
        <end position="44"/>
    </location>
</feature>
<evidence type="ECO:0000313" key="2">
    <source>
        <dbReference type="EMBL" id="BCR04495.1"/>
    </source>
</evidence>
<keyword evidence="1" id="KW-0472">Membrane</keyword>
<dbReference type="InterPro" id="IPR011990">
    <property type="entry name" value="TPR-like_helical_dom_sf"/>
</dbReference>
<keyword evidence="3" id="KW-1185">Reference proteome</keyword>
<dbReference type="RefSeq" id="WP_221251960.1">
    <property type="nucleotide sequence ID" value="NZ_AP024355.1"/>
</dbReference>
<dbReference type="Gene3D" id="1.25.40.10">
    <property type="entry name" value="Tetratricopeptide repeat domain"/>
    <property type="match status" value="1"/>
</dbReference>
<evidence type="ECO:0000313" key="3">
    <source>
        <dbReference type="Proteomes" id="UP001319827"/>
    </source>
</evidence>
<proteinExistence type="predicted"/>